<name>A0A4S4MVI0_9APHY</name>
<keyword evidence="4" id="KW-1185">Reference proteome</keyword>
<protein>
    <submittedName>
        <fullName evidence="3">Uncharacterized protein</fullName>
    </submittedName>
</protein>
<keyword evidence="2" id="KW-0472">Membrane</keyword>
<reference evidence="3 4" key="1">
    <citation type="submission" date="2019-02" db="EMBL/GenBank/DDBJ databases">
        <title>Genome sequencing of the rare red list fungi Antrodiella citrinella (Flaviporus citrinellus).</title>
        <authorList>
            <person name="Buettner E."/>
            <person name="Kellner H."/>
        </authorList>
    </citation>
    <scope>NUCLEOTIDE SEQUENCE [LARGE SCALE GENOMIC DNA]</scope>
    <source>
        <strain evidence="3 4">DSM 108506</strain>
    </source>
</reference>
<comment type="caution">
    <text evidence="3">The sequence shown here is derived from an EMBL/GenBank/DDBJ whole genome shotgun (WGS) entry which is preliminary data.</text>
</comment>
<evidence type="ECO:0000256" key="1">
    <source>
        <dbReference type="SAM" id="MobiDB-lite"/>
    </source>
</evidence>
<keyword evidence="2" id="KW-0812">Transmembrane</keyword>
<dbReference type="AlphaFoldDB" id="A0A4S4MVI0"/>
<dbReference type="OrthoDB" id="10563044at2759"/>
<evidence type="ECO:0000313" key="3">
    <source>
        <dbReference type="EMBL" id="THH27360.1"/>
    </source>
</evidence>
<sequence>MAPVMIGSFNVAAATPAPAQTNNASGLASDKVFWFALGGALLFAGIGVCFLALALYQHYYLDALREDVEAIAGTDDPIGTVKVRRLCPRFTALLARVKAVVKLQTSKFKEVKAEVNSCDTSALTIPESNEEDDVFNIPDIIVSPPSTPSLAYDDTPSSDDDSDSGGSLTASMAEWDLSECLKEDDIQPPDDSDAIDWDEAYESDAFVVDTLLDELEARISGPLAPIMEEDESEAEDVSVTAVIAYDLSCDGSALSISDLLAQLENEDNDDNDNDNNHSSSNIAESPVTPMDDSDAPGFLVVPPLCTTKTERDAAEADSRYPRFIATSATFKRSAMQSPVKVHWKKFKRSMSLPNFVAGIALTSKTKLTSITEAAKGKSPFAKRARRDTPYVWPAEDNAEKVKRSWTSRF</sequence>
<keyword evidence="2" id="KW-1133">Transmembrane helix</keyword>
<feature type="transmembrane region" description="Helical" evidence="2">
    <location>
        <begin position="32"/>
        <end position="56"/>
    </location>
</feature>
<organism evidence="3 4">
    <name type="scientific">Antrodiella citrinella</name>
    <dbReference type="NCBI Taxonomy" id="2447956"/>
    <lineage>
        <taxon>Eukaryota</taxon>
        <taxon>Fungi</taxon>
        <taxon>Dikarya</taxon>
        <taxon>Basidiomycota</taxon>
        <taxon>Agaricomycotina</taxon>
        <taxon>Agaricomycetes</taxon>
        <taxon>Polyporales</taxon>
        <taxon>Steccherinaceae</taxon>
        <taxon>Antrodiella</taxon>
    </lineage>
</organism>
<feature type="region of interest" description="Disordered" evidence="1">
    <location>
        <begin position="265"/>
        <end position="296"/>
    </location>
</feature>
<evidence type="ECO:0000256" key="2">
    <source>
        <dbReference type="SAM" id="Phobius"/>
    </source>
</evidence>
<evidence type="ECO:0000313" key="4">
    <source>
        <dbReference type="Proteomes" id="UP000308730"/>
    </source>
</evidence>
<gene>
    <name evidence="3" type="ORF">EUX98_g6834</name>
</gene>
<dbReference type="EMBL" id="SGPM01000258">
    <property type="protein sequence ID" value="THH27360.1"/>
    <property type="molecule type" value="Genomic_DNA"/>
</dbReference>
<accession>A0A4S4MVI0</accession>
<dbReference type="Proteomes" id="UP000308730">
    <property type="component" value="Unassembled WGS sequence"/>
</dbReference>
<feature type="region of interest" description="Disordered" evidence="1">
    <location>
        <begin position="146"/>
        <end position="169"/>
    </location>
</feature>
<proteinExistence type="predicted"/>